<dbReference type="STRING" id="1462993.A6V36_01760"/>
<evidence type="ECO:0000313" key="2">
    <source>
        <dbReference type="EMBL" id="OAJ64357.1"/>
    </source>
</evidence>
<organism evidence="2 4">
    <name type="scientific">Paraburkholderia ginsengiterrae</name>
    <dbReference type="NCBI Taxonomy" id="1462993"/>
    <lineage>
        <taxon>Bacteria</taxon>
        <taxon>Pseudomonadati</taxon>
        <taxon>Pseudomonadota</taxon>
        <taxon>Betaproteobacteria</taxon>
        <taxon>Burkholderiales</taxon>
        <taxon>Burkholderiaceae</taxon>
        <taxon>Paraburkholderia</taxon>
    </lineage>
</organism>
<dbReference type="RefSeq" id="WP_064267187.1">
    <property type="nucleotide sequence ID" value="NZ_LXJZ01000101.1"/>
</dbReference>
<dbReference type="AlphaFoldDB" id="A0A1A9NCW2"/>
<dbReference type="OrthoDB" id="8718152at2"/>
<sequence length="236" mass="25614">MNLNIDLSFRLQRKELPSVEEQYGWLWKFACSLQKAGLPLDNWYPSASTPAASLLNKAFDASGPTTAAIAMAKADTETYPGIRGLGVWNGIEGAGGIVLTDLVSVAGLSTCELESDGIAGLSDPKILTDIIADATRIWPASSIQAGPYKYFAKQQIFEKRPGAGWMLYLPKPLTVKQVPDARELIPVMGDRQQTGTIIVSVIDEPFSADNPEHVKVANAIEVRLVDQDLLPLFTEL</sequence>
<dbReference type="EMBL" id="LXKA01000110">
    <property type="protein sequence ID" value="OAJ64357.1"/>
    <property type="molecule type" value="Genomic_DNA"/>
</dbReference>
<dbReference type="Proteomes" id="UP000078116">
    <property type="component" value="Unassembled WGS sequence"/>
</dbReference>
<comment type="caution">
    <text evidence="2">The sequence shown here is derived from an EMBL/GenBank/DDBJ whole genome shotgun (WGS) entry which is preliminary data.</text>
</comment>
<protein>
    <submittedName>
        <fullName evidence="2">Uncharacterized protein</fullName>
    </submittedName>
</protein>
<proteinExistence type="predicted"/>
<evidence type="ECO:0000313" key="1">
    <source>
        <dbReference type="EMBL" id="OAJ60811.1"/>
    </source>
</evidence>
<keyword evidence="3" id="KW-1185">Reference proteome</keyword>
<accession>A0A1A9NCW2</accession>
<gene>
    <name evidence="1" type="ORF">A6V36_01760</name>
    <name evidence="2" type="ORF">A6V37_00955</name>
</gene>
<dbReference type="EMBL" id="LXJZ01000101">
    <property type="protein sequence ID" value="OAJ60811.1"/>
    <property type="molecule type" value="Genomic_DNA"/>
</dbReference>
<evidence type="ECO:0000313" key="3">
    <source>
        <dbReference type="Proteomes" id="UP000077961"/>
    </source>
</evidence>
<reference evidence="3 4" key="1">
    <citation type="submission" date="2016-04" db="EMBL/GenBank/DDBJ databases">
        <title>Reclassification of Paraburkholderia panaciterrae (Farh et al. 2015) Dobritsa &amp; Samadpour 2016 as a later homotypic synonym of Paraburkholderia ginsengiterrae (Farh et al. 2015) Dobritsa &amp; Samadpour 2016.</title>
        <authorList>
            <person name="Dobritsa A.P."/>
            <person name="Kutumbaka K."/>
            <person name="Samadpour M."/>
        </authorList>
    </citation>
    <scope>NUCLEOTIDE SEQUENCE [LARGE SCALE GENOMIC DNA]</scope>
    <source>
        <strain evidence="2 4">DCY85</strain>
        <strain evidence="1 3">DCY85-1</strain>
    </source>
</reference>
<evidence type="ECO:0000313" key="4">
    <source>
        <dbReference type="Proteomes" id="UP000078116"/>
    </source>
</evidence>
<name>A0A1A9NCW2_9BURK</name>
<dbReference type="Proteomes" id="UP000077961">
    <property type="component" value="Unassembled WGS sequence"/>
</dbReference>